<sequence length="102" mass="10700">MPGSCHHHHGNASVLPVAITMAMGVSPSNHQHGPNVSLLTRITMAMCACRKHWATWDLAGGLFGADGAAVHPILPLNARHSTGSSAALSARDIIECRCPDTQ</sequence>
<dbReference type="Proteomes" id="UP001153269">
    <property type="component" value="Unassembled WGS sequence"/>
</dbReference>
<gene>
    <name evidence="1" type="ORF">PLEPLA_LOCUS37769</name>
</gene>
<comment type="caution">
    <text evidence="1">The sequence shown here is derived from an EMBL/GenBank/DDBJ whole genome shotgun (WGS) entry which is preliminary data.</text>
</comment>
<protein>
    <submittedName>
        <fullName evidence="1">Uncharacterized protein</fullName>
    </submittedName>
</protein>
<proteinExistence type="predicted"/>
<keyword evidence="2" id="KW-1185">Reference proteome</keyword>
<evidence type="ECO:0000313" key="1">
    <source>
        <dbReference type="EMBL" id="CAB1450080.1"/>
    </source>
</evidence>
<organism evidence="1 2">
    <name type="scientific">Pleuronectes platessa</name>
    <name type="common">European plaice</name>
    <dbReference type="NCBI Taxonomy" id="8262"/>
    <lineage>
        <taxon>Eukaryota</taxon>
        <taxon>Metazoa</taxon>
        <taxon>Chordata</taxon>
        <taxon>Craniata</taxon>
        <taxon>Vertebrata</taxon>
        <taxon>Euteleostomi</taxon>
        <taxon>Actinopterygii</taxon>
        <taxon>Neopterygii</taxon>
        <taxon>Teleostei</taxon>
        <taxon>Neoteleostei</taxon>
        <taxon>Acanthomorphata</taxon>
        <taxon>Carangaria</taxon>
        <taxon>Pleuronectiformes</taxon>
        <taxon>Pleuronectoidei</taxon>
        <taxon>Pleuronectidae</taxon>
        <taxon>Pleuronectes</taxon>
    </lineage>
</organism>
<evidence type="ECO:0000313" key="2">
    <source>
        <dbReference type="Proteomes" id="UP001153269"/>
    </source>
</evidence>
<dbReference type="EMBL" id="CADEAL010004040">
    <property type="protein sequence ID" value="CAB1450080.1"/>
    <property type="molecule type" value="Genomic_DNA"/>
</dbReference>
<reference evidence="1" key="1">
    <citation type="submission" date="2020-03" db="EMBL/GenBank/DDBJ databases">
        <authorList>
            <person name="Weist P."/>
        </authorList>
    </citation>
    <scope>NUCLEOTIDE SEQUENCE</scope>
</reference>
<dbReference type="AlphaFoldDB" id="A0A9N7VI30"/>
<accession>A0A9N7VI30</accession>
<name>A0A9N7VI30_PLEPL</name>